<reference evidence="5" key="2">
    <citation type="submission" date="2020-05" db="UniProtKB">
        <authorList>
            <consortium name="EnsemblMetazoa"/>
        </authorList>
    </citation>
    <scope>IDENTIFICATION</scope>
</reference>
<evidence type="ECO:0000259" key="2">
    <source>
        <dbReference type="Pfam" id="PF03722"/>
    </source>
</evidence>
<dbReference type="STRING" id="74873.A0A084WJN7"/>
<dbReference type="InterPro" id="IPR036697">
    <property type="entry name" value="Hemocyanin_N_sf"/>
</dbReference>
<reference evidence="3 6" key="1">
    <citation type="journal article" date="2014" name="BMC Genomics">
        <title>Genome sequence of Anopheles sinensis provides insight into genetics basis of mosquito competence for malaria parasites.</title>
        <authorList>
            <person name="Zhou D."/>
            <person name="Zhang D."/>
            <person name="Ding G."/>
            <person name="Shi L."/>
            <person name="Hou Q."/>
            <person name="Ye Y."/>
            <person name="Xu Y."/>
            <person name="Zhou H."/>
            <person name="Xiong C."/>
            <person name="Li S."/>
            <person name="Yu J."/>
            <person name="Hong S."/>
            <person name="Yu X."/>
            <person name="Zou P."/>
            <person name="Chen C."/>
            <person name="Chang X."/>
            <person name="Wang W."/>
            <person name="Lv Y."/>
            <person name="Sun Y."/>
            <person name="Ma L."/>
            <person name="Shen B."/>
            <person name="Zhu C."/>
        </authorList>
    </citation>
    <scope>NUCLEOTIDE SEQUENCE [LARGE SCALE GENOMIC DNA]</scope>
</reference>
<dbReference type="VEuPathDB" id="VectorBase:ASIC018461"/>
<keyword evidence="1" id="KW-0732">Signal</keyword>
<feature type="domain" description="Hemocyanin N-terminal" evidence="2">
    <location>
        <begin position="35"/>
        <end position="112"/>
    </location>
</feature>
<gene>
    <name evidence="3" type="ORF">ZHAS_00018460</name>
    <name evidence="4" type="ORF">ZHAS_00018461</name>
</gene>
<dbReference type="PANTHER" id="PTHR11511:SF5">
    <property type="entry name" value="FAT-BODY PROTEIN 1-RELATED"/>
    <property type="match status" value="1"/>
</dbReference>
<dbReference type="EMBL" id="KE525348">
    <property type="protein sequence ID" value="KFB50432.1"/>
    <property type="molecule type" value="Genomic_DNA"/>
</dbReference>
<dbReference type="InterPro" id="IPR005204">
    <property type="entry name" value="Hemocyanin_N"/>
</dbReference>
<dbReference type="Proteomes" id="UP000030765">
    <property type="component" value="Unassembled WGS sequence"/>
</dbReference>
<keyword evidence="6" id="KW-1185">Reference proteome</keyword>
<dbReference type="GO" id="GO:0005576">
    <property type="term" value="C:extracellular region"/>
    <property type="evidence" value="ECO:0007669"/>
    <property type="project" value="UniProtKB-ARBA"/>
</dbReference>
<dbReference type="AlphaFoldDB" id="A0A084WJN7"/>
<dbReference type="SUPFAM" id="SSF48050">
    <property type="entry name" value="Hemocyanin, N-terminal domain"/>
    <property type="match status" value="1"/>
</dbReference>
<protein>
    <submittedName>
        <fullName evidence="3">AGAP005766-PA-like protein</fullName>
    </submittedName>
    <submittedName>
        <fullName evidence="5">Hemocyanin_N domain-containing protein</fullName>
    </submittedName>
</protein>
<evidence type="ECO:0000313" key="5">
    <source>
        <dbReference type="EnsemblMetazoa" id="ASIC018460-PA"/>
    </source>
</evidence>
<accession>A0A084WJN7</accession>
<dbReference type="EnsemblMetazoa" id="ASIC018460-RA">
    <property type="protein sequence ID" value="ASIC018460-PA"/>
    <property type="gene ID" value="ASIC018460"/>
</dbReference>
<dbReference type="EnsemblMetazoa" id="ASIC018461-RA">
    <property type="protein sequence ID" value="ASIC018461-PA"/>
    <property type="gene ID" value="ASIC018461"/>
</dbReference>
<evidence type="ECO:0000313" key="6">
    <source>
        <dbReference type="Proteomes" id="UP000030765"/>
    </source>
</evidence>
<evidence type="ECO:0000313" key="4">
    <source>
        <dbReference type="EMBL" id="KFB50432.1"/>
    </source>
</evidence>
<dbReference type="VEuPathDB" id="VectorBase:ASIC018460"/>
<sequence>MKLIILTVAISLAVLASGSYVPTTKTEAKYADKEFLFKQKFFFEVLRNIHLPLKYEEYLPYTKTWVADETKYTDFSQVVEFFDFYKTGAFLQKGEIYTIYNEQSLRQTYRLVLVPVQQRRLGHLLQESHLGP</sequence>
<evidence type="ECO:0000313" key="3">
    <source>
        <dbReference type="EMBL" id="KFB50431.1"/>
    </source>
</evidence>
<organism evidence="3">
    <name type="scientific">Anopheles sinensis</name>
    <name type="common">Mosquito</name>
    <dbReference type="NCBI Taxonomy" id="74873"/>
    <lineage>
        <taxon>Eukaryota</taxon>
        <taxon>Metazoa</taxon>
        <taxon>Ecdysozoa</taxon>
        <taxon>Arthropoda</taxon>
        <taxon>Hexapoda</taxon>
        <taxon>Insecta</taxon>
        <taxon>Pterygota</taxon>
        <taxon>Neoptera</taxon>
        <taxon>Endopterygota</taxon>
        <taxon>Diptera</taxon>
        <taxon>Nematocera</taxon>
        <taxon>Culicoidea</taxon>
        <taxon>Culicidae</taxon>
        <taxon>Anophelinae</taxon>
        <taxon>Anopheles</taxon>
    </lineage>
</organism>
<feature type="signal peptide" evidence="1">
    <location>
        <begin position="1"/>
        <end position="18"/>
    </location>
</feature>
<dbReference type="EMBL" id="ATLV01024044">
    <property type="status" value="NOT_ANNOTATED_CDS"/>
    <property type="molecule type" value="Genomic_DNA"/>
</dbReference>
<feature type="chain" id="PRO_5009745431" evidence="1">
    <location>
        <begin position="19"/>
        <end position="132"/>
    </location>
</feature>
<dbReference type="Gene3D" id="1.20.1370.10">
    <property type="entry name" value="Hemocyanin, N-terminal domain"/>
    <property type="match status" value="1"/>
</dbReference>
<proteinExistence type="predicted"/>
<dbReference type="EMBL" id="KE525348">
    <property type="protein sequence ID" value="KFB50431.1"/>
    <property type="molecule type" value="Genomic_DNA"/>
</dbReference>
<dbReference type="VEuPathDB" id="VectorBase:ASIS007555"/>
<dbReference type="OrthoDB" id="6371642at2759"/>
<name>A0A084WJN7_ANOSI</name>
<dbReference type="InterPro" id="IPR013788">
    <property type="entry name" value="Hemocyanin/hexamerin"/>
</dbReference>
<dbReference type="Pfam" id="PF03722">
    <property type="entry name" value="Hemocyanin_N"/>
    <property type="match status" value="1"/>
</dbReference>
<evidence type="ECO:0000256" key="1">
    <source>
        <dbReference type="SAM" id="SignalP"/>
    </source>
</evidence>
<dbReference type="PANTHER" id="PTHR11511">
    <property type="entry name" value="LARVAL STORAGE PROTEIN/PHENOLOXIDASE"/>
    <property type="match status" value="1"/>
</dbReference>